<feature type="transmembrane region" description="Helical" evidence="5">
    <location>
        <begin position="112"/>
        <end position="133"/>
    </location>
</feature>
<keyword evidence="2 5" id="KW-0812">Transmembrane</keyword>
<comment type="subcellular location">
    <subcellularLocation>
        <location evidence="1">Membrane</location>
        <topology evidence="1">Multi-pass membrane protein</topology>
    </subcellularLocation>
</comment>
<protein>
    <submittedName>
        <fullName evidence="7">MFS transporter</fullName>
    </submittedName>
</protein>
<feature type="transmembrane region" description="Helical" evidence="5">
    <location>
        <begin position="86"/>
        <end position="106"/>
    </location>
</feature>
<feature type="transmembrane region" description="Helical" evidence="5">
    <location>
        <begin position="323"/>
        <end position="345"/>
    </location>
</feature>
<dbReference type="CDD" id="cd17319">
    <property type="entry name" value="MFS_ExuT_GudP_like"/>
    <property type="match status" value="1"/>
</dbReference>
<organism evidence="7 8">
    <name type="scientific">Acetobacter garciniae</name>
    <dbReference type="NCBI Taxonomy" id="2817435"/>
    <lineage>
        <taxon>Bacteria</taxon>
        <taxon>Pseudomonadati</taxon>
        <taxon>Pseudomonadota</taxon>
        <taxon>Alphaproteobacteria</taxon>
        <taxon>Acetobacterales</taxon>
        <taxon>Acetobacteraceae</taxon>
        <taxon>Acetobacter</taxon>
    </lineage>
</organism>
<dbReference type="InterPro" id="IPR050382">
    <property type="entry name" value="MFS_Na/Anion_cotransporter"/>
</dbReference>
<evidence type="ECO:0000259" key="6">
    <source>
        <dbReference type="PROSITE" id="PS50850"/>
    </source>
</evidence>
<gene>
    <name evidence="7" type="ORF">J2D77_09935</name>
</gene>
<dbReference type="InterPro" id="IPR036259">
    <property type="entry name" value="MFS_trans_sf"/>
</dbReference>
<feature type="transmembrane region" description="Helical" evidence="5">
    <location>
        <begin position="20"/>
        <end position="39"/>
    </location>
</feature>
<keyword evidence="3 5" id="KW-1133">Transmembrane helix</keyword>
<feature type="transmembrane region" description="Helical" evidence="5">
    <location>
        <begin position="357"/>
        <end position="377"/>
    </location>
</feature>
<keyword evidence="8" id="KW-1185">Reference proteome</keyword>
<feature type="transmembrane region" description="Helical" evidence="5">
    <location>
        <begin position="175"/>
        <end position="194"/>
    </location>
</feature>
<dbReference type="Proteomes" id="UP000664073">
    <property type="component" value="Unassembled WGS sequence"/>
</dbReference>
<feature type="transmembrane region" description="Helical" evidence="5">
    <location>
        <begin position="258"/>
        <end position="276"/>
    </location>
</feature>
<dbReference type="SUPFAM" id="SSF103473">
    <property type="entry name" value="MFS general substrate transporter"/>
    <property type="match status" value="1"/>
</dbReference>
<dbReference type="Gene3D" id="1.20.1250.20">
    <property type="entry name" value="MFS general substrate transporter like domains"/>
    <property type="match status" value="2"/>
</dbReference>
<dbReference type="InterPro" id="IPR011701">
    <property type="entry name" value="MFS"/>
</dbReference>
<reference evidence="7" key="1">
    <citation type="submission" date="2021-03" db="EMBL/GenBank/DDBJ databases">
        <title>The complete genome sequence of Acetobacter sp. TBRC 12339.</title>
        <authorList>
            <person name="Charoenyingcharoen P."/>
            <person name="Yukphan P."/>
        </authorList>
    </citation>
    <scope>NUCLEOTIDE SEQUENCE</scope>
    <source>
        <strain evidence="7">TBRC 12339</strain>
    </source>
</reference>
<feature type="transmembrane region" description="Helical" evidence="5">
    <location>
        <begin position="145"/>
        <end position="169"/>
    </location>
</feature>
<feature type="transmembrane region" description="Helical" evidence="5">
    <location>
        <begin position="297"/>
        <end position="317"/>
    </location>
</feature>
<feature type="transmembrane region" description="Helical" evidence="5">
    <location>
        <begin position="215"/>
        <end position="238"/>
    </location>
</feature>
<accession>A0A939HJA0</accession>
<name>A0A939HJA0_9PROT</name>
<evidence type="ECO:0000256" key="4">
    <source>
        <dbReference type="ARBA" id="ARBA00023136"/>
    </source>
</evidence>
<dbReference type="GO" id="GO:0022857">
    <property type="term" value="F:transmembrane transporter activity"/>
    <property type="evidence" value="ECO:0007669"/>
    <property type="project" value="InterPro"/>
</dbReference>
<feature type="domain" description="Major facilitator superfamily (MFS) profile" evidence="6">
    <location>
        <begin position="21"/>
        <end position="409"/>
    </location>
</feature>
<dbReference type="AlphaFoldDB" id="A0A939HJA0"/>
<dbReference type="EMBL" id="JAFVMH010000004">
    <property type="protein sequence ID" value="MBO1325468.1"/>
    <property type="molecule type" value="Genomic_DNA"/>
</dbReference>
<dbReference type="Pfam" id="PF07690">
    <property type="entry name" value="MFS_1"/>
    <property type="match status" value="1"/>
</dbReference>
<evidence type="ECO:0000256" key="5">
    <source>
        <dbReference type="SAM" id="Phobius"/>
    </source>
</evidence>
<evidence type="ECO:0000256" key="3">
    <source>
        <dbReference type="ARBA" id="ARBA00022989"/>
    </source>
</evidence>
<evidence type="ECO:0000313" key="7">
    <source>
        <dbReference type="EMBL" id="MBO1325468.1"/>
    </source>
</evidence>
<comment type="caution">
    <text evidence="7">The sequence shown here is derived from an EMBL/GenBank/DDBJ whole genome shotgun (WGS) entry which is preliminary data.</text>
</comment>
<dbReference type="InterPro" id="IPR020846">
    <property type="entry name" value="MFS_dom"/>
</dbReference>
<dbReference type="RefSeq" id="WP_207846125.1">
    <property type="nucleotide sequence ID" value="NZ_JAFVMH010000004.1"/>
</dbReference>
<evidence type="ECO:0000256" key="2">
    <source>
        <dbReference type="ARBA" id="ARBA00022692"/>
    </source>
</evidence>
<dbReference type="GO" id="GO:0016020">
    <property type="term" value="C:membrane"/>
    <property type="evidence" value="ECO:0007669"/>
    <property type="project" value="UniProtKB-SubCell"/>
</dbReference>
<keyword evidence="4 5" id="KW-0472">Membrane</keyword>
<dbReference type="PANTHER" id="PTHR11662">
    <property type="entry name" value="SOLUTE CARRIER FAMILY 17"/>
    <property type="match status" value="1"/>
</dbReference>
<dbReference type="PROSITE" id="PS50850">
    <property type="entry name" value="MFS"/>
    <property type="match status" value="1"/>
</dbReference>
<evidence type="ECO:0000313" key="8">
    <source>
        <dbReference type="Proteomes" id="UP000664073"/>
    </source>
</evidence>
<dbReference type="PANTHER" id="PTHR11662:SF399">
    <property type="entry name" value="FI19708P1-RELATED"/>
    <property type="match status" value="1"/>
</dbReference>
<sequence>MNLQNTASPSQGQPTRFRFVIYVLIIAMCVVCYGDRAALSVAMPGIATEFGLNSGQTGWVLSSFLWSYFILNLPSAILLDRLGTRVMGVLAVTLWSMAMILGSLSASIGAFIATRVLLGIGEAPAFPLGNKVVRLWAPVRERGAVMTAFVCGIPIGLACGAAASTWLITSFGWRTAFASLGGLGLVWAACWLFISPRGDKARDGRIREVLSVPTLFRCRAFWGIIISQCCANYANFLLMSWMPIMLRDILHLSLAQSGTYTACANLGAAVLSLIAGKCGEYFVSGHALMHGERRRVVSLYLVLAATLGFLPFCHTTLSVVGVLAFSLAFVAAADGANMALLADLLVDHELLGSVTGLTMTFSNGVGILAPIMTGYLLQGTGSFHAVFYIMATLLLLGALNAMILPRSAVRARPDQPA</sequence>
<proteinExistence type="predicted"/>
<feature type="transmembrane region" description="Helical" evidence="5">
    <location>
        <begin position="59"/>
        <end position="79"/>
    </location>
</feature>
<evidence type="ECO:0000256" key="1">
    <source>
        <dbReference type="ARBA" id="ARBA00004141"/>
    </source>
</evidence>
<feature type="transmembrane region" description="Helical" evidence="5">
    <location>
        <begin position="383"/>
        <end position="404"/>
    </location>
</feature>